<keyword evidence="8" id="KW-0564">Palmitate</keyword>
<dbReference type="KEGG" id="dic:Dpoa569_0002210"/>
<evidence type="ECO:0000256" key="4">
    <source>
        <dbReference type="ARBA" id="ARBA00022729"/>
    </source>
</evidence>
<dbReference type="PANTHER" id="PTHR47360:SF3">
    <property type="entry name" value="MUREIN DD-ENDOPEPTIDASE MEPS_MUREIN LD-CARBOXYPEPTIDASE"/>
    <property type="match status" value="1"/>
</dbReference>
<keyword evidence="12" id="KW-0121">Carboxypeptidase</keyword>
<dbReference type="GO" id="GO:0106415">
    <property type="term" value="F:muramoyltetrapeptide carboxypeptidase activity"/>
    <property type="evidence" value="ECO:0007669"/>
    <property type="project" value="UniProtKB-EC"/>
</dbReference>
<dbReference type="GO" id="GO:0016020">
    <property type="term" value="C:membrane"/>
    <property type="evidence" value="ECO:0007669"/>
    <property type="project" value="UniProtKB-SubCell"/>
</dbReference>
<dbReference type="Gene3D" id="3.90.1720.10">
    <property type="entry name" value="endopeptidase domain like (from Nostoc punctiforme)"/>
    <property type="match status" value="1"/>
</dbReference>
<evidence type="ECO:0000256" key="9">
    <source>
        <dbReference type="ARBA" id="ARBA00023288"/>
    </source>
</evidence>
<dbReference type="STRING" id="568768.GCA_000406125_01643"/>
<evidence type="ECO:0000256" key="6">
    <source>
        <dbReference type="ARBA" id="ARBA00022807"/>
    </source>
</evidence>
<dbReference type="PROSITE" id="PS51257">
    <property type="entry name" value="PROKAR_LIPOPROTEIN"/>
    <property type="match status" value="1"/>
</dbReference>
<sequence length="191" mass="21483">MVKSQPTLRYIWRALPAMAVAIALSACTNNTANLNNQTDRHVVNGGDPSLQASQDEFEAMVRNVEVKSRLLEQYASWKGVRYRLGGDSRKGIDCSGFVQRTFREQFGMDLPRSSYEQKDIGVQIQRNSLRPGDLVVFHAGSTGRHMGIYLGNQQFVHASTSIGVTISSMDDSYWKSRYREARRVLKQGPHS</sequence>
<dbReference type="EC" id="3.4.17.13" evidence="12"/>
<feature type="signal peptide" evidence="10">
    <location>
        <begin position="1"/>
        <end position="19"/>
    </location>
</feature>
<dbReference type="AlphaFoldDB" id="A0A5B8IC70"/>
<keyword evidence="5 12" id="KW-0378">Hydrolase</keyword>
<gene>
    <name evidence="12" type="primary">mepS</name>
    <name evidence="12" type="ORF">Dpoa569_0002210</name>
</gene>
<proteinExistence type="inferred from homology"/>
<feature type="chain" id="PRO_5023067680" evidence="10">
    <location>
        <begin position="20"/>
        <end position="191"/>
    </location>
</feature>
<dbReference type="InterPro" id="IPR000064">
    <property type="entry name" value="NLP_P60_dom"/>
</dbReference>
<dbReference type="GO" id="GO:0008234">
    <property type="term" value="F:cysteine-type peptidase activity"/>
    <property type="evidence" value="ECO:0007669"/>
    <property type="project" value="UniProtKB-KW"/>
</dbReference>
<evidence type="ECO:0000256" key="1">
    <source>
        <dbReference type="ARBA" id="ARBA00004635"/>
    </source>
</evidence>
<evidence type="ECO:0000256" key="8">
    <source>
        <dbReference type="ARBA" id="ARBA00023139"/>
    </source>
</evidence>
<evidence type="ECO:0000256" key="7">
    <source>
        <dbReference type="ARBA" id="ARBA00023136"/>
    </source>
</evidence>
<dbReference type="SUPFAM" id="SSF54001">
    <property type="entry name" value="Cysteine proteinases"/>
    <property type="match status" value="1"/>
</dbReference>
<keyword evidence="6" id="KW-0788">Thiol protease</keyword>
<keyword evidence="4 10" id="KW-0732">Signal</keyword>
<dbReference type="OrthoDB" id="9807055at2"/>
<reference evidence="12 13" key="1">
    <citation type="journal article" date="2019" name="Environ. Microbiol.">
        <title>The phytopathogenic nature of Dickeya aquatica 174/2 and the dynamic early evolution of Dickeya pathogenicity.</title>
        <authorList>
            <person name="Duprey A."/>
            <person name="Taib N."/>
            <person name="Leonard S."/>
            <person name="Garin T."/>
            <person name="Flandrois J.P."/>
            <person name="Nasser W."/>
            <person name="Brochier-Armanet C."/>
            <person name="Reverchon S."/>
        </authorList>
    </citation>
    <scope>NUCLEOTIDE SEQUENCE [LARGE SCALE GENOMIC DNA]</scope>
    <source>
        <strain evidence="12 13">NCPPB 569</strain>
    </source>
</reference>
<name>A0A5B8IC70_9GAMM</name>
<dbReference type="Proteomes" id="UP000320591">
    <property type="component" value="Chromosome"/>
</dbReference>
<evidence type="ECO:0000313" key="13">
    <source>
        <dbReference type="Proteomes" id="UP000320591"/>
    </source>
</evidence>
<comment type="similarity">
    <text evidence="2">Belongs to the peptidase C40 family.</text>
</comment>
<dbReference type="InterPro" id="IPR052062">
    <property type="entry name" value="Murein_DD/LD_carboxypeptidase"/>
</dbReference>
<dbReference type="EMBL" id="CP042220">
    <property type="protein sequence ID" value="QDX30327.1"/>
    <property type="molecule type" value="Genomic_DNA"/>
</dbReference>
<dbReference type="GO" id="GO:0006508">
    <property type="term" value="P:proteolysis"/>
    <property type="evidence" value="ECO:0007669"/>
    <property type="project" value="UniProtKB-KW"/>
</dbReference>
<dbReference type="InterPro" id="IPR038765">
    <property type="entry name" value="Papain-like_cys_pep_sf"/>
</dbReference>
<evidence type="ECO:0000256" key="5">
    <source>
        <dbReference type="ARBA" id="ARBA00022801"/>
    </source>
</evidence>
<evidence type="ECO:0000259" key="11">
    <source>
        <dbReference type="PROSITE" id="PS51935"/>
    </source>
</evidence>
<keyword evidence="3" id="KW-0645">Protease</keyword>
<keyword evidence="9" id="KW-0449">Lipoprotein</keyword>
<protein>
    <submittedName>
        <fullName evidence="12">Bifunctional murein DD-endopeptidase/murein LD-carboxypeptidase</fullName>
        <ecNumber evidence="12">3.4.17.13</ecNumber>
    </submittedName>
</protein>
<evidence type="ECO:0000256" key="10">
    <source>
        <dbReference type="SAM" id="SignalP"/>
    </source>
</evidence>
<dbReference type="RefSeq" id="WP_042870117.1">
    <property type="nucleotide sequence ID" value="NZ_CM001975.1"/>
</dbReference>
<evidence type="ECO:0000313" key="12">
    <source>
        <dbReference type="EMBL" id="QDX30327.1"/>
    </source>
</evidence>
<evidence type="ECO:0000256" key="2">
    <source>
        <dbReference type="ARBA" id="ARBA00007074"/>
    </source>
</evidence>
<dbReference type="NCBIfam" id="NF008096">
    <property type="entry name" value="PRK10838.1"/>
    <property type="match status" value="1"/>
</dbReference>
<keyword evidence="13" id="KW-1185">Reference proteome</keyword>
<dbReference type="Pfam" id="PF00877">
    <property type="entry name" value="NLPC_P60"/>
    <property type="match status" value="1"/>
</dbReference>
<dbReference type="PROSITE" id="PS51935">
    <property type="entry name" value="NLPC_P60"/>
    <property type="match status" value="1"/>
</dbReference>
<dbReference type="PANTHER" id="PTHR47360">
    <property type="entry name" value="MUREIN DD-ENDOPEPTIDASE MEPS/MUREIN LD-CARBOXYPEPTIDASE"/>
    <property type="match status" value="1"/>
</dbReference>
<organism evidence="12 13">
    <name type="scientific">Dickeya poaceiphila</name>
    <dbReference type="NCBI Taxonomy" id="568768"/>
    <lineage>
        <taxon>Bacteria</taxon>
        <taxon>Pseudomonadati</taxon>
        <taxon>Pseudomonadota</taxon>
        <taxon>Gammaproteobacteria</taxon>
        <taxon>Enterobacterales</taxon>
        <taxon>Pectobacteriaceae</taxon>
        <taxon>Dickeya</taxon>
    </lineage>
</organism>
<evidence type="ECO:0000256" key="3">
    <source>
        <dbReference type="ARBA" id="ARBA00022670"/>
    </source>
</evidence>
<feature type="domain" description="NlpC/P60" evidence="11">
    <location>
        <begin position="64"/>
        <end position="185"/>
    </location>
</feature>
<accession>A0A5B8IC70</accession>
<comment type="subcellular location">
    <subcellularLocation>
        <location evidence="1">Membrane</location>
        <topology evidence="1">Lipid-anchor</topology>
    </subcellularLocation>
</comment>
<keyword evidence="7" id="KW-0472">Membrane</keyword>